<dbReference type="Proteomes" id="UP000048600">
    <property type="component" value="Unassembled WGS sequence"/>
</dbReference>
<evidence type="ECO:0000313" key="5">
    <source>
        <dbReference type="EMBL" id="COW26640.1"/>
    </source>
</evidence>
<accession>A0A654ZR73</accession>
<evidence type="ECO:0000313" key="3">
    <source>
        <dbReference type="EMBL" id="CKS00648.1"/>
    </source>
</evidence>
<dbReference type="Proteomes" id="UP000048948">
    <property type="component" value="Unassembled WGS sequence"/>
</dbReference>
<dbReference type="EMBL" id="CNGE01000864">
    <property type="protein sequence ID" value="CKT44245.1"/>
    <property type="molecule type" value="Genomic_DNA"/>
</dbReference>
<name>A0A654ZR73_MYCTX</name>
<evidence type="ECO:0000313" key="10">
    <source>
        <dbReference type="Proteomes" id="UP000049023"/>
    </source>
</evidence>
<dbReference type="EMBL" id="CHKL01000204">
    <property type="protein sequence ID" value="COW26640.1"/>
    <property type="molecule type" value="Genomic_DNA"/>
</dbReference>
<evidence type="ECO:0000313" key="6">
    <source>
        <dbReference type="EMBL" id="COY50048.1"/>
    </source>
</evidence>
<dbReference type="Proteomes" id="UP000050164">
    <property type="component" value="Unassembled WGS sequence"/>
</dbReference>
<evidence type="ECO:0000313" key="8">
    <source>
        <dbReference type="Proteomes" id="UP000048600"/>
    </source>
</evidence>
<evidence type="ECO:0000313" key="2">
    <source>
        <dbReference type="EMBL" id="CKR19501.1"/>
    </source>
</evidence>
<dbReference type="Proteomes" id="UP000039021">
    <property type="component" value="Unassembled WGS sequence"/>
</dbReference>
<evidence type="ECO:0000256" key="1">
    <source>
        <dbReference type="SAM" id="MobiDB-lite"/>
    </source>
</evidence>
<evidence type="ECO:0000313" key="11">
    <source>
        <dbReference type="Proteomes" id="UP000050164"/>
    </source>
</evidence>
<proteinExistence type="predicted"/>
<evidence type="ECO:0000313" key="7">
    <source>
        <dbReference type="Proteomes" id="UP000039021"/>
    </source>
</evidence>
<dbReference type="Proteomes" id="UP000049023">
    <property type="component" value="Unassembled WGS sequence"/>
</dbReference>
<dbReference type="AlphaFoldDB" id="A0A654ZR73"/>
<evidence type="ECO:0000313" key="4">
    <source>
        <dbReference type="EMBL" id="CKT44245.1"/>
    </source>
</evidence>
<gene>
    <name evidence="6" type="ORF">ERS007739_02705</name>
    <name evidence="5" type="ORF">ERS007741_02010</name>
    <name evidence="4" type="ORF">ERS027646_03581</name>
    <name evidence="2" type="ORF">ERS027659_00895</name>
    <name evidence="3" type="ORF">ERS027661_02457</name>
</gene>
<sequence length="100" mass="10780">MEVVLDHGRHVRVDEFVVTDSVADRTGQHDVAGPGSVDQSGHPEHRIGTELQRIQEGVINAPIDDVDLALPLGGAHVYLVVSTEQVAALDQFDTHLPGQQ</sequence>
<dbReference type="EMBL" id="CNFU01000520">
    <property type="protein sequence ID" value="CKS00648.1"/>
    <property type="molecule type" value="Genomic_DNA"/>
</dbReference>
<protein>
    <submittedName>
        <fullName evidence="2">Uncharacterized protein</fullName>
    </submittedName>
</protein>
<evidence type="ECO:0000313" key="9">
    <source>
        <dbReference type="Proteomes" id="UP000048948"/>
    </source>
</evidence>
<organism evidence="2 11">
    <name type="scientific">Mycobacterium tuberculosis</name>
    <dbReference type="NCBI Taxonomy" id="1773"/>
    <lineage>
        <taxon>Bacteria</taxon>
        <taxon>Bacillati</taxon>
        <taxon>Actinomycetota</taxon>
        <taxon>Actinomycetes</taxon>
        <taxon>Mycobacteriales</taxon>
        <taxon>Mycobacteriaceae</taxon>
        <taxon>Mycobacterium</taxon>
        <taxon>Mycobacterium tuberculosis complex</taxon>
    </lineage>
</organism>
<reference evidence="6" key="1">
    <citation type="submission" date="2015-03" db="EMBL/GenBank/DDBJ databases">
        <authorList>
            <consortium name="Pathogen Informatics"/>
            <person name="Murphy D."/>
        </authorList>
    </citation>
    <scope>NUCLEOTIDE SEQUENCE</scope>
    <source>
        <strain evidence="6">N09902308</strain>
    </source>
</reference>
<feature type="region of interest" description="Disordered" evidence="1">
    <location>
        <begin position="24"/>
        <end position="44"/>
    </location>
</feature>
<reference evidence="7 8" key="2">
    <citation type="submission" date="2015-03" db="EMBL/GenBank/DDBJ databases">
        <authorList>
            <consortium name="Pathogen Informatics"/>
        </authorList>
    </citation>
    <scope>NUCLEOTIDE SEQUENCE [LARGE SCALE GENOMIC DNA]</scope>
    <source>
        <strain evidence="4 9">Bir 172</strain>
        <strain evidence="2 11">Bir 185</strain>
        <strain evidence="3 10">Bir 187</strain>
        <strain evidence="7">N09902308</strain>
        <strain evidence="5 8">P00601463</strain>
    </source>
</reference>
<dbReference type="EMBL" id="CSBK01001279">
    <property type="protein sequence ID" value="COY50048.1"/>
    <property type="molecule type" value="Genomic_DNA"/>
</dbReference>
<dbReference type="EMBL" id="CNFT01000139">
    <property type="protein sequence ID" value="CKR19501.1"/>
    <property type="molecule type" value="Genomic_DNA"/>
</dbReference>